<feature type="coiled-coil region" evidence="4">
    <location>
        <begin position="853"/>
        <end position="902"/>
    </location>
</feature>
<feature type="region of interest" description="Disordered" evidence="5">
    <location>
        <begin position="1205"/>
        <end position="1226"/>
    </location>
</feature>
<protein>
    <recommendedName>
        <fullName evidence="6">ALMS motif domain-containing protein</fullName>
    </recommendedName>
</protein>
<feature type="region of interest" description="Disordered" evidence="5">
    <location>
        <begin position="359"/>
        <end position="390"/>
    </location>
</feature>
<feature type="region of interest" description="Disordered" evidence="5">
    <location>
        <begin position="1266"/>
        <end position="1359"/>
    </location>
</feature>
<feature type="compositionally biased region" description="Low complexity" evidence="5">
    <location>
        <begin position="779"/>
        <end position="792"/>
    </location>
</feature>
<feature type="compositionally biased region" description="Basic and acidic residues" evidence="5">
    <location>
        <begin position="1006"/>
        <end position="1015"/>
    </location>
</feature>
<feature type="compositionally biased region" description="Basic and acidic residues" evidence="5">
    <location>
        <begin position="759"/>
        <end position="774"/>
    </location>
</feature>
<organism evidence="7 8">
    <name type="scientific">Pelobates cultripes</name>
    <name type="common">Western spadefoot toad</name>
    <dbReference type="NCBI Taxonomy" id="61616"/>
    <lineage>
        <taxon>Eukaryota</taxon>
        <taxon>Metazoa</taxon>
        <taxon>Chordata</taxon>
        <taxon>Craniata</taxon>
        <taxon>Vertebrata</taxon>
        <taxon>Euteleostomi</taxon>
        <taxon>Amphibia</taxon>
        <taxon>Batrachia</taxon>
        <taxon>Anura</taxon>
        <taxon>Pelobatoidea</taxon>
        <taxon>Pelobatidae</taxon>
        <taxon>Pelobates</taxon>
    </lineage>
</organism>
<sequence>MYADKMKRKVARVAPLRLSPNEEMLLLKQERERRRKLRLQQVREQERFIAQQIRQDVKERRELQLQQLAEELRAEWQTEQDEKLRELEKVYQSSLRAIGEGHRQAKENEPDVEALEKQAAANRKKAEMRHREALKELKQHKENDLKDRMWHIKARMKALHIEKERAAKIASLPPPPPDPLENLEVLKKLPSVKISNIDNFSVSHYHLPEPYVDREMDREQPDARALAVEESKRLDALQKEVEIERRDQLEKAQLRGSHAIKMVHLTQDRDKFLKELEHMQQDDLARRRQIVSQMPQQLFEPAYRRAEVLEDWQRDLESAFEDMYTRGQKMKGDLVLHLKPQPLPVPSIKSLDEDLDLSVEPELVSESEPQSGSSEEVISLVRPPDGSREPQSRLVLKKLLNKIKTQKDQWCAKSDAETVSDTLESGSLPIMKEEFGIQPGTDQERNMAAVSVPQDDMTDHTVLAGDAVLLHPQEQAMQIRMAADRQKKMEEIERQKKEQLDLLERLEEQRKSIEAELTKAKLEVQEARRLEEGGQANACVQDTREPTAAEPEHLDVVPPAVEASCSTESPHIQIIRDYQQRLLQQNRQHKQSVDEARKRLHEYQLLLKKRYSHLSIREFPTESQNDTKAPPGLICKTKESSHMVVLDTSHEQIGTFNASLLPSMPISRQSSLQSVKPSTTVCRTSELVQSESASLSTSQGQHVNVRSLSTCPVTEQHGPRPHAFTHEKTPVNVQNTTSKVLTGISELLYNKESNEETIGVDKEYQSPEESRVKPQDAVTQSESQSSLSSLWDTSSDSYYPLPSVISLGLPQVESTVSDTTKPQVAPQPLPWSFGDFSSVQEFRERLISSTSQIQSQQDHLKELQGQLDKQRDSLLFKQKIQEEHLLQKQKALEEQMRKHQESLEQYLGGTTDGQRTLPDDLGQMPQKDCFSLMSSLLNALEGDEDVQFENAGGLFKGPGREQRRRSSKPPVTKTKLGPMLTQHELSAILEVETPTSGRCSSVGAPELKKSWSGLKDRPGGEALLIPKDHYLENSSNSSLLDLDLSRISTSSKDRSSNDSLTSQRSLPKLSWREILSLEANSSQLLKDTDQSQNSELQTGMPSYPSRAGIDFHVPLPVPDPSHWFGSTEQSKPDTSFSPYVLTLEPFSDHLSTTTISTGSFLTSENSVRSPLNPECISDLQRCNYSIIRQMPDMSPIPAGTCCPVPSRLSDSKSTESSPNSDEHRSHIQQIIEKYTKDLSLSLERNLSFHAPTAAADVSAEDGNQYSMTFHPLDPKPDFNISTPSYALSGNSRSSQCSNQFSQISPSIQESSCQQSPISSNQHNNQSTISSPGLRSSQSVESVAKSPTEINQTLDSSASFHPLYPERTLNETNPTMENEESSVCVLSNLSTRTLNREGLSTSSETPQEQIPRYGNVTPPSVEILRGGNENLIEDHGSFHTLLATQTTITDSVLSEHPITDLSVKKNGSPYQFKEFYTNKDLKVDRFTERNYIPDQEKCERSLHLKQNFPPRIALVAECDSSSQTKCERFSDGIHTESSINNSSVNPLTLFPSSCSTFSLASHISEWGKGSACGIMEEPDLTLVSLNDSSVVGSESFTSATIASKHCEEQSSVESGFHPLTAEVDASGVTLPDWSSAGLCVTEESLSQHFTEMNLEISSSSGNLQEAFLRKKKDFVERSAKRLENLKQKDGTSNKTNFKPSLNPASNKPLELSNNSAPAALSDVGQLKKVVEVRVCSPEDRKLTELEMQQRTIRLYNQLDEVKARKEEMMRQKSYAKNREKAKEFKKKTLEKLRSKKIQ</sequence>
<feature type="coiled-coil region" evidence="4">
    <location>
        <begin position="482"/>
        <end position="530"/>
    </location>
</feature>
<feature type="compositionally biased region" description="Polar residues" evidence="5">
    <location>
        <begin position="1691"/>
        <end position="1707"/>
    </location>
</feature>
<reference evidence="7" key="1">
    <citation type="submission" date="2022-03" db="EMBL/GenBank/DDBJ databases">
        <authorList>
            <person name="Alioto T."/>
            <person name="Alioto T."/>
            <person name="Gomez Garrido J."/>
        </authorList>
    </citation>
    <scope>NUCLEOTIDE SEQUENCE</scope>
</reference>
<feature type="compositionally biased region" description="Basic and acidic residues" evidence="5">
    <location>
        <begin position="1769"/>
        <end position="1791"/>
    </location>
</feature>
<feature type="region of interest" description="Disordered" evidence="5">
    <location>
        <begin position="994"/>
        <end position="1015"/>
    </location>
</feature>
<feature type="coiled-coil region" evidence="4">
    <location>
        <begin position="227"/>
        <end position="282"/>
    </location>
</feature>
<keyword evidence="3" id="KW-0206">Cytoskeleton</keyword>
<feature type="compositionally biased region" description="Polar residues" evidence="5">
    <location>
        <begin position="1347"/>
        <end position="1358"/>
    </location>
</feature>
<dbReference type="Pfam" id="PF15309">
    <property type="entry name" value="ALMS_motif"/>
    <property type="match status" value="1"/>
</dbReference>
<dbReference type="GO" id="GO:0005814">
    <property type="term" value="C:centriole"/>
    <property type="evidence" value="ECO:0007669"/>
    <property type="project" value="TreeGrafter"/>
</dbReference>
<feature type="region of interest" description="Disordered" evidence="5">
    <location>
        <begin position="1396"/>
        <end position="1417"/>
    </location>
</feature>
<proteinExistence type="predicted"/>
<feature type="region of interest" description="Disordered" evidence="5">
    <location>
        <begin position="758"/>
        <end position="792"/>
    </location>
</feature>
<accession>A0AAD1R8H1</accession>
<dbReference type="GO" id="GO:0005813">
    <property type="term" value="C:centrosome"/>
    <property type="evidence" value="ECO:0007669"/>
    <property type="project" value="UniProtKB-SubCell"/>
</dbReference>
<keyword evidence="4" id="KW-0175">Coiled coil</keyword>
<feature type="region of interest" description="Disordered" evidence="5">
    <location>
        <begin position="950"/>
        <end position="975"/>
    </location>
</feature>
<dbReference type="GO" id="GO:0046599">
    <property type="term" value="P:regulation of centriole replication"/>
    <property type="evidence" value="ECO:0007669"/>
    <property type="project" value="TreeGrafter"/>
</dbReference>
<evidence type="ECO:0000259" key="6">
    <source>
        <dbReference type="Pfam" id="PF15309"/>
    </source>
</evidence>
<dbReference type="InterPro" id="IPR029299">
    <property type="entry name" value="ALMS_motif"/>
</dbReference>
<feature type="region of interest" description="Disordered" evidence="5">
    <location>
        <begin position="1083"/>
        <end position="1111"/>
    </location>
</feature>
<evidence type="ECO:0000313" key="8">
    <source>
        <dbReference type="Proteomes" id="UP001295444"/>
    </source>
</evidence>
<feature type="compositionally biased region" description="Polar residues" evidence="5">
    <location>
        <begin position="1279"/>
        <end position="1340"/>
    </location>
</feature>
<evidence type="ECO:0000313" key="7">
    <source>
        <dbReference type="EMBL" id="CAH2225499.1"/>
    </source>
</evidence>
<comment type="subcellular location">
    <subcellularLocation>
        <location evidence="1">Cytoplasm</location>
        <location evidence="1">Cytoskeleton</location>
        <location evidence="1">Microtubule organizing center</location>
        <location evidence="1">Centrosome</location>
    </subcellularLocation>
</comment>
<dbReference type="EMBL" id="OW240912">
    <property type="protein sequence ID" value="CAH2225500.1"/>
    <property type="molecule type" value="Genomic_DNA"/>
</dbReference>
<dbReference type="PANTHER" id="PTHR21553">
    <property type="entry name" value="ALMS1-RELATED"/>
    <property type="match status" value="1"/>
</dbReference>
<feature type="compositionally biased region" description="Polar residues" evidence="5">
    <location>
        <begin position="1083"/>
        <end position="1100"/>
    </location>
</feature>
<keyword evidence="8" id="KW-1185">Reference proteome</keyword>
<feature type="region of interest" description="Disordered" evidence="5">
    <location>
        <begin position="1683"/>
        <end position="1707"/>
    </location>
</feature>
<name>A0AAD1R8H1_PELCU</name>
<evidence type="ECO:0000256" key="5">
    <source>
        <dbReference type="SAM" id="MobiDB-lite"/>
    </source>
</evidence>
<feature type="coiled-coil region" evidence="4">
    <location>
        <begin position="116"/>
        <end position="143"/>
    </location>
</feature>
<feature type="compositionally biased region" description="Polar residues" evidence="5">
    <location>
        <begin position="1396"/>
        <end position="1407"/>
    </location>
</feature>
<evidence type="ECO:0000256" key="4">
    <source>
        <dbReference type="SAM" id="Coils"/>
    </source>
</evidence>
<gene>
    <name evidence="7" type="ORF">PECUL_23A031723</name>
</gene>
<dbReference type="Proteomes" id="UP001295444">
    <property type="component" value="Chromosome 01"/>
</dbReference>
<feature type="coiled-coil region" evidence="4">
    <location>
        <begin position="579"/>
        <end position="606"/>
    </location>
</feature>
<evidence type="ECO:0000256" key="1">
    <source>
        <dbReference type="ARBA" id="ARBA00004300"/>
    </source>
</evidence>
<evidence type="ECO:0000256" key="3">
    <source>
        <dbReference type="ARBA" id="ARBA00023212"/>
    </source>
</evidence>
<feature type="compositionally biased region" description="Low complexity" evidence="5">
    <location>
        <begin position="366"/>
        <end position="376"/>
    </location>
</feature>
<dbReference type="GO" id="GO:0005829">
    <property type="term" value="C:cytosol"/>
    <property type="evidence" value="ECO:0007669"/>
    <property type="project" value="TreeGrafter"/>
</dbReference>
<evidence type="ECO:0000256" key="2">
    <source>
        <dbReference type="ARBA" id="ARBA00022490"/>
    </source>
</evidence>
<dbReference type="PANTHER" id="PTHR21553:SF26">
    <property type="entry name" value="ALMS MOTIF DOMAIN-CONTAINING PROTEIN"/>
    <property type="match status" value="1"/>
</dbReference>
<dbReference type="EMBL" id="OW240912">
    <property type="protein sequence ID" value="CAH2225501.1"/>
    <property type="molecule type" value="Genomic_DNA"/>
</dbReference>
<feature type="domain" description="ALMS motif" evidence="6">
    <location>
        <begin position="1661"/>
        <end position="1793"/>
    </location>
</feature>
<keyword evidence="2" id="KW-0963">Cytoplasm</keyword>
<dbReference type="EMBL" id="OW240912">
    <property type="protein sequence ID" value="CAH2225499.1"/>
    <property type="molecule type" value="Genomic_DNA"/>
</dbReference>
<feature type="region of interest" description="Disordered" evidence="5">
    <location>
        <begin position="1769"/>
        <end position="1797"/>
    </location>
</feature>